<feature type="transmembrane region" description="Helical" evidence="1">
    <location>
        <begin position="333"/>
        <end position="354"/>
    </location>
</feature>
<feature type="transmembrane region" description="Helical" evidence="1">
    <location>
        <begin position="132"/>
        <end position="149"/>
    </location>
</feature>
<keyword evidence="1" id="KW-1133">Transmembrane helix</keyword>
<gene>
    <name evidence="2" type="ORF">DespoDRAFT_00902</name>
</gene>
<name>I5B066_9BACT</name>
<reference evidence="2 3" key="2">
    <citation type="submission" date="2012-02" db="EMBL/GenBank/DDBJ databases">
        <title>Improved High-Quality Draft sequence of Desulfobacter postgatei 2ac9.</title>
        <authorList>
            <consortium name="US DOE Joint Genome Institute"/>
            <person name="Lucas S."/>
            <person name="Han J."/>
            <person name="Lapidus A."/>
            <person name="Cheng J.-F."/>
            <person name="Goodwin L."/>
            <person name="Pitluck S."/>
            <person name="Peters L."/>
            <person name="Ovchinnikova G."/>
            <person name="Held B."/>
            <person name="Detter J.C."/>
            <person name="Han C."/>
            <person name="Tapia R."/>
            <person name="Land M."/>
            <person name="Hauser L."/>
            <person name="Kyrpides N."/>
            <person name="Ivanova N."/>
            <person name="Pagani I."/>
            <person name="Orellana R."/>
            <person name="Lovley D."/>
            <person name="Woyke T."/>
        </authorList>
    </citation>
    <scope>NUCLEOTIDE SEQUENCE [LARGE SCALE GENOMIC DNA]</scope>
    <source>
        <strain evidence="2 3">2ac9</strain>
    </source>
</reference>
<feature type="transmembrane region" description="Helical" evidence="1">
    <location>
        <begin position="263"/>
        <end position="285"/>
    </location>
</feature>
<evidence type="ECO:0000256" key="1">
    <source>
        <dbReference type="SAM" id="Phobius"/>
    </source>
</evidence>
<dbReference type="PANTHER" id="PTHR38139">
    <property type="entry name" value="GATE DOMAIN-CONTAINING PROTEIN"/>
    <property type="match status" value="1"/>
</dbReference>
<sequence length="355" mass="38746">MSKVRKKQNNGLALLIGLLITGVVLGAGLAWVDGVTVAKLPKRLFWPLSRMLGFVCIGLVAAQAIDDTGWTRKLGALAAPVFRFANLGHRCSAAFTAAFFSGVSANAMLLDFYKEKQITRCQLFLTNFINQFPAYFLHLPMTFFIVVPLTRTAGLLYFLLTFLATCVRTFLFVVFGHFFVRPQSSGAFADSLVQAGETQGISKKKKPLMHALKEKLPARFIRVVAFVIPVYTVVYVLTVAGAFDAVENFMTRFAVQNFVPAQSLSVVVLSFASEFTAGFAAAGALMDAGTITVKQTVIALLLGNIIAFPLRAIRHQLPHYMGIFSPGMGLSMLLMGQGFRVASIVFVGLVYWFVG</sequence>
<dbReference type="STRING" id="879212.DespoDRAFT_00902"/>
<feature type="transmembrane region" description="Helical" evidence="1">
    <location>
        <begin position="12"/>
        <end position="32"/>
    </location>
</feature>
<feature type="transmembrane region" description="Helical" evidence="1">
    <location>
        <begin position="220"/>
        <end position="243"/>
    </location>
</feature>
<dbReference type="HOGENOM" id="CLU_048086_2_2_7"/>
<protein>
    <recommendedName>
        <fullName evidence="4">Nucleoside recognition protein</fullName>
    </recommendedName>
</protein>
<dbReference type="RefSeq" id="WP_004071730.1">
    <property type="nucleotide sequence ID" value="NZ_CM001488.1"/>
</dbReference>
<reference evidence="2 3" key="1">
    <citation type="submission" date="2011-09" db="EMBL/GenBank/DDBJ databases">
        <authorList>
            <consortium name="US DOE Joint Genome Institute (JGI-PGF)"/>
            <person name="Lucas S."/>
            <person name="Han J."/>
            <person name="Lapidus A."/>
            <person name="Cheng J.-F."/>
            <person name="Goodwin L."/>
            <person name="Pitluck S."/>
            <person name="Peters L."/>
            <person name="Land M.L."/>
            <person name="Hauser L."/>
            <person name="Orellana R."/>
            <person name="Lovley D."/>
            <person name="Woyke T.J."/>
        </authorList>
    </citation>
    <scope>NUCLEOTIDE SEQUENCE [LARGE SCALE GENOMIC DNA]</scope>
    <source>
        <strain evidence="2 3">2ac9</strain>
    </source>
</reference>
<dbReference type="EMBL" id="CM001488">
    <property type="protein sequence ID" value="EIM62879.1"/>
    <property type="molecule type" value="Genomic_DNA"/>
</dbReference>
<keyword evidence="1" id="KW-0472">Membrane</keyword>
<feature type="transmembrane region" description="Helical" evidence="1">
    <location>
        <begin position="44"/>
        <end position="65"/>
    </location>
</feature>
<keyword evidence="3" id="KW-1185">Reference proteome</keyword>
<evidence type="ECO:0000313" key="2">
    <source>
        <dbReference type="EMBL" id="EIM62879.1"/>
    </source>
</evidence>
<accession>I5B066</accession>
<dbReference type="eggNOG" id="COG3366">
    <property type="taxonomic scope" value="Bacteria"/>
</dbReference>
<feature type="transmembrane region" description="Helical" evidence="1">
    <location>
        <begin position="155"/>
        <end position="180"/>
    </location>
</feature>
<dbReference type="PANTHER" id="PTHR38139:SF1">
    <property type="entry name" value="NUCLEOSIDE TRANSPORTER_FEOB GTPASE GATE DOMAIN-CONTAINING PROTEIN"/>
    <property type="match status" value="1"/>
</dbReference>
<organism evidence="2 3">
    <name type="scientific">Desulfobacter postgatei 2ac9</name>
    <dbReference type="NCBI Taxonomy" id="879212"/>
    <lineage>
        <taxon>Bacteria</taxon>
        <taxon>Pseudomonadati</taxon>
        <taxon>Thermodesulfobacteriota</taxon>
        <taxon>Desulfobacteria</taxon>
        <taxon>Desulfobacterales</taxon>
        <taxon>Desulfobacteraceae</taxon>
        <taxon>Desulfobacter</taxon>
    </lineage>
</organism>
<dbReference type="InterPro" id="IPR038880">
    <property type="entry name" value="MJ0871-like"/>
</dbReference>
<proteinExistence type="predicted"/>
<keyword evidence="1" id="KW-0812">Transmembrane</keyword>
<evidence type="ECO:0008006" key="4">
    <source>
        <dbReference type="Google" id="ProtNLM"/>
    </source>
</evidence>
<feature type="transmembrane region" description="Helical" evidence="1">
    <location>
        <begin position="297"/>
        <end position="313"/>
    </location>
</feature>
<dbReference type="AlphaFoldDB" id="I5B066"/>
<evidence type="ECO:0000313" key="3">
    <source>
        <dbReference type="Proteomes" id="UP000005778"/>
    </source>
</evidence>
<dbReference type="Proteomes" id="UP000005778">
    <property type="component" value="Chromosome"/>
</dbReference>
<dbReference type="OrthoDB" id="5453678at2"/>